<sequence length="357" mass="39992">MLRKIFLGVFATAMVLAVVYMLGPKTKKEDLTVHFPEVPTRLSELEKYVHDREDSVIGLKEGNEAYIQWADSLNKRKTPYSIIYIHGFGAGPMEGDPVHRFLGEHFGANVFVTRLPDHGIRRTNGMEYVSAQKLADAAGEAYQIGKSLGDSVIVVGTSMGGALTLLLASQQPEIAAVILYSPAIRDNGERLSYLFSPWAKVLMKSAMTENGVVDMNRTGEKAQYWSEIQHFNAYESLGILMYSAMNAETFAKIKQPLFLGYYFKNDQEQDRVVSVPKMLEMYSQLGTPENLKREQAFPNSGDHVIASSITSNDWQGVLFASIDFLENVVRVRPNPKYQEQVEEMAKAKSLVESLDQE</sequence>
<dbReference type="GO" id="GO:0016787">
    <property type="term" value="F:hydrolase activity"/>
    <property type="evidence" value="ECO:0007669"/>
    <property type="project" value="UniProtKB-KW"/>
</dbReference>
<dbReference type="SUPFAM" id="SSF53474">
    <property type="entry name" value="alpha/beta-Hydrolases"/>
    <property type="match status" value="1"/>
</dbReference>
<keyword evidence="2" id="KW-0378">Hydrolase</keyword>
<feature type="domain" description="AB hydrolase-1" evidence="1">
    <location>
        <begin position="82"/>
        <end position="199"/>
    </location>
</feature>
<gene>
    <name evidence="2" type="ORF">Ataiwa_26790</name>
</gene>
<name>A0ABQ6Q3G2_9BACT</name>
<evidence type="ECO:0000313" key="3">
    <source>
        <dbReference type="Proteomes" id="UP001307705"/>
    </source>
</evidence>
<evidence type="ECO:0000259" key="1">
    <source>
        <dbReference type="Pfam" id="PF12697"/>
    </source>
</evidence>
<dbReference type="Pfam" id="PF12697">
    <property type="entry name" value="Abhydrolase_6"/>
    <property type="match status" value="1"/>
</dbReference>
<protein>
    <submittedName>
        <fullName evidence="2">Alpha/beta hydrolase</fullName>
    </submittedName>
</protein>
<reference evidence="2 3" key="1">
    <citation type="submission" date="2023-08" db="EMBL/GenBank/DDBJ databases">
        <title>Draft genome sequence of Algoriphagus taiwanensis.</title>
        <authorList>
            <person name="Takatani N."/>
            <person name="Hosokawa M."/>
            <person name="Sawabe T."/>
        </authorList>
    </citation>
    <scope>NUCLEOTIDE SEQUENCE [LARGE SCALE GENOMIC DNA]</scope>
    <source>
        <strain evidence="2 3">JCM 19755</strain>
    </source>
</reference>
<dbReference type="RefSeq" id="WP_338229233.1">
    <property type="nucleotide sequence ID" value="NZ_BTPE01000009.1"/>
</dbReference>
<accession>A0ABQ6Q3G2</accession>
<proteinExistence type="predicted"/>
<keyword evidence="3" id="KW-1185">Reference proteome</keyword>
<evidence type="ECO:0000313" key="2">
    <source>
        <dbReference type="EMBL" id="GMQ34407.1"/>
    </source>
</evidence>
<dbReference type="EMBL" id="BTPE01000009">
    <property type="protein sequence ID" value="GMQ34407.1"/>
    <property type="molecule type" value="Genomic_DNA"/>
</dbReference>
<dbReference type="Gene3D" id="3.40.50.1820">
    <property type="entry name" value="alpha/beta hydrolase"/>
    <property type="match status" value="1"/>
</dbReference>
<dbReference type="InterPro" id="IPR000073">
    <property type="entry name" value="AB_hydrolase_1"/>
</dbReference>
<comment type="caution">
    <text evidence="2">The sequence shown here is derived from an EMBL/GenBank/DDBJ whole genome shotgun (WGS) entry which is preliminary data.</text>
</comment>
<dbReference type="InterPro" id="IPR029058">
    <property type="entry name" value="AB_hydrolase_fold"/>
</dbReference>
<organism evidence="2 3">
    <name type="scientific">Algoriphagus taiwanensis</name>
    <dbReference type="NCBI Taxonomy" id="1445656"/>
    <lineage>
        <taxon>Bacteria</taxon>
        <taxon>Pseudomonadati</taxon>
        <taxon>Bacteroidota</taxon>
        <taxon>Cytophagia</taxon>
        <taxon>Cytophagales</taxon>
        <taxon>Cyclobacteriaceae</taxon>
        <taxon>Algoriphagus</taxon>
    </lineage>
</organism>
<dbReference type="Proteomes" id="UP001307705">
    <property type="component" value="Unassembled WGS sequence"/>
</dbReference>